<dbReference type="InterPro" id="IPR029056">
    <property type="entry name" value="Ribokinase-like"/>
</dbReference>
<dbReference type="Pfam" id="PF00294">
    <property type="entry name" value="PfkB"/>
    <property type="match status" value="1"/>
</dbReference>
<dbReference type="GO" id="GO:0016301">
    <property type="term" value="F:kinase activity"/>
    <property type="evidence" value="ECO:0007669"/>
    <property type="project" value="UniProtKB-KW"/>
</dbReference>
<keyword evidence="1" id="KW-0808">Transferase</keyword>
<dbReference type="InParanoid" id="A0A0D2IZ62"/>
<comment type="caution">
    <text evidence="4">The sequence shown here is derived from an EMBL/GenBank/DDBJ whole genome shotgun (WGS) entry which is preliminary data.</text>
</comment>
<reference evidence="4 5" key="1">
    <citation type="submission" date="2013-11" db="EMBL/GenBank/DDBJ databases">
        <title>Metagenomic analysis of a methanogenic consortium involved in long chain n-alkane degradation.</title>
        <authorList>
            <person name="Davidova I.A."/>
            <person name="Callaghan A.V."/>
            <person name="Wawrik B."/>
            <person name="Pruitt S."/>
            <person name="Marks C."/>
            <person name="Duncan K.E."/>
            <person name="Suflita J.M."/>
        </authorList>
    </citation>
    <scope>NUCLEOTIDE SEQUENCE [LARGE SCALE GENOMIC DNA]</scope>
    <source>
        <strain evidence="4 5">SPR</strain>
    </source>
</reference>
<evidence type="ECO:0000256" key="2">
    <source>
        <dbReference type="ARBA" id="ARBA00022777"/>
    </source>
</evidence>
<sequence length="311" mass="33323">MPSLPLLDESRHFDVLCLGLNACDHLCLIDAYPEPGHKQRISRRVTSGGGQCATAACCLARLGHRVCYGGVCGQDEAGDKAGPWLEEFGVAHLGLKQKSGSGSQQAWIMVRAHDGERTIFWERDESLCLWPEDLDPDLIGSCRVLHLDGHFLEASLAAAEIAKKNGVLVSLDGERVYPGTEKLVSLCDVVVGERSFPSRLTGEKDPDKALAILSEMGPAWVGRTMGHEGAVLLAQGRQYHQEVFKVKAVDTTGAGDIFHAGLIHGILQGEKPEQALETASAVAAISVTELGGRSALPDQAELGLFLENHSS</sequence>
<dbReference type="PANTHER" id="PTHR42774">
    <property type="entry name" value="PHOSPHOTRANSFERASE SYSTEM TRANSPORT PROTEIN"/>
    <property type="match status" value="1"/>
</dbReference>
<dbReference type="InterPro" id="IPR052562">
    <property type="entry name" value="Ketohexokinase-related"/>
</dbReference>
<dbReference type="SUPFAM" id="SSF53613">
    <property type="entry name" value="Ribokinase-like"/>
    <property type="match status" value="1"/>
</dbReference>
<evidence type="ECO:0000313" key="4">
    <source>
        <dbReference type="EMBL" id="KIX11314.1"/>
    </source>
</evidence>
<dbReference type="FunCoup" id="A0A0D2IZ62">
    <property type="interactions" value="11"/>
</dbReference>
<dbReference type="STRING" id="1429043.X474_23635"/>
<dbReference type="InterPro" id="IPR011611">
    <property type="entry name" value="PfkB_dom"/>
</dbReference>
<proteinExistence type="predicted"/>
<dbReference type="PROSITE" id="PS00584">
    <property type="entry name" value="PFKB_KINASES_2"/>
    <property type="match status" value="1"/>
</dbReference>
<dbReference type="AlphaFoldDB" id="A0A0D2IZ62"/>
<dbReference type="OrthoDB" id="9776822at2"/>
<evidence type="ECO:0000259" key="3">
    <source>
        <dbReference type="Pfam" id="PF00294"/>
    </source>
</evidence>
<dbReference type="PANTHER" id="PTHR42774:SF3">
    <property type="entry name" value="KETOHEXOKINASE"/>
    <property type="match status" value="1"/>
</dbReference>
<feature type="domain" description="Carbohydrate kinase PfkB" evidence="3">
    <location>
        <begin position="34"/>
        <end position="298"/>
    </location>
</feature>
<name>A0A0D2IZ62_9BACT</name>
<keyword evidence="2 4" id="KW-0418">Kinase</keyword>
<gene>
    <name evidence="4" type="ORF">X474_23635</name>
</gene>
<dbReference type="RefSeq" id="WP_052515482.1">
    <property type="nucleotide sequence ID" value="NZ_AZAC01000056.1"/>
</dbReference>
<dbReference type="EMBL" id="AZAC01000056">
    <property type="protein sequence ID" value="KIX11314.1"/>
    <property type="molecule type" value="Genomic_DNA"/>
</dbReference>
<accession>A0A0D2IZ62</accession>
<keyword evidence="5" id="KW-1185">Reference proteome</keyword>
<evidence type="ECO:0000313" key="5">
    <source>
        <dbReference type="Proteomes" id="UP000032233"/>
    </source>
</evidence>
<dbReference type="Proteomes" id="UP000032233">
    <property type="component" value="Unassembled WGS sequence"/>
</dbReference>
<dbReference type="Gene3D" id="3.40.1190.20">
    <property type="match status" value="1"/>
</dbReference>
<dbReference type="InterPro" id="IPR002173">
    <property type="entry name" value="Carboh/pur_kinase_PfkB_CS"/>
</dbReference>
<protein>
    <submittedName>
        <fullName evidence="4">Carbohydrate kinase</fullName>
    </submittedName>
</protein>
<evidence type="ECO:0000256" key="1">
    <source>
        <dbReference type="ARBA" id="ARBA00022679"/>
    </source>
</evidence>
<organism evidence="4 5">
    <name type="scientific">Dethiosulfatarculus sandiegensis</name>
    <dbReference type="NCBI Taxonomy" id="1429043"/>
    <lineage>
        <taxon>Bacteria</taxon>
        <taxon>Pseudomonadati</taxon>
        <taxon>Thermodesulfobacteriota</taxon>
        <taxon>Desulfarculia</taxon>
        <taxon>Desulfarculales</taxon>
        <taxon>Desulfarculaceae</taxon>
        <taxon>Dethiosulfatarculus</taxon>
    </lineage>
</organism>